<feature type="chain" id="PRO_5040341669" evidence="1">
    <location>
        <begin position="18"/>
        <end position="479"/>
    </location>
</feature>
<dbReference type="AlphaFoldDB" id="A0A9P4PPA7"/>
<dbReference type="InterPro" id="IPR036188">
    <property type="entry name" value="FAD/NAD-bd_sf"/>
</dbReference>
<proteinExistence type="predicted"/>
<reference evidence="2" key="1">
    <citation type="journal article" date="2020" name="Stud. Mycol.">
        <title>101 Dothideomycetes genomes: a test case for predicting lifestyles and emergence of pathogens.</title>
        <authorList>
            <person name="Haridas S."/>
            <person name="Albert R."/>
            <person name="Binder M."/>
            <person name="Bloem J."/>
            <person name="Labutti K."/>
            <person name="Salamov A."/>
            <person name="Andreopoulos B."/>
            <person name="Baker S."/>
            <person name="Barry K."/>
            <person name="Bills G."/>
            <person name="Bluhm B."/>
            <person name="Cannon C."/>
            <person name="Castanera R."/>
            <person name="Culley D."/>
            <person name="Daum C."/>
            <person name="Ezra D."/>
            <person name="Gonzalez J."/>
            <person name="Henrissat B."/>
            <person name="Kuo A."/>
            <person name="Liang C."/>
            <person name="Lipzen A."/>
            <person name="Lutzoni F."/>
            <person name="Magnuson J."/>
            <person name="Mondo S."/>
            <person name="Nolan M."/>
            <person name="Ohm R."/>
            <person name="Pangilinan J."/>
            <person name="Park H.-J."/>
            <person name="Ramirez L."/>
            <person name="Alfaro M."/>
            <person name="Sun H."/>
            <person name="Tritt A."/>
            <person name="Yoshinaga Y."/>
            <person name="Zwiers L.-H."/>
            <person name="Turgeon B."/>
            <person name="Goodwin S."/>
            <person name="Spatafora J."/>
            <person name="Crous P."/>
            <person name="Grigoriev I."/>
        </authorList>
    </citation>
    <scope>NUCLEOTIDE SEQUENCE</scope>
    <source>
        <strain evidence="2">CBS 690.94</strain>
    </source>
</reference>
<evidence type="ECO:0000313" key="2">
    <source>
        <dbReference type="EMBL" id="KAF2447901.1"/>
    </source>
</evidence>
<sequence>MRSQAFLLSSWAALTLAAPSTTNNYGHFDPSDIIERDVAIIGGGAAGTHASISLKDKGKSVIVIEKKDRIGGHAETYIDSATGTPIDMGVIIFHNLTIVRDYFARFDVPLITLGSDAGSGSDSVSANYDLRTGKEVNITSPSQADTAAAFANYTQFLSKYPRLNDGMFLPSPVPDDLVLPFGKFAKKYGIEAALPTMYNYNPGLGDILTVPMIENQRVWGQSLVQQLSGGFLTTAHHNTSELYSKAQAELLAASSLLLSSQVLDSERCDDGITLVVSTPKGRKLVRARKLLITIPPRLNFLAPFDLSKNERSIFAKLIDAGYYTSILRNTGLPDNLSIANARPDTPYNLPSLPSVYSIGSTDVPGLKLAYYGTPRSPATFPLPDKKVKADILAAFKTLQRANPGAFNQTEPEFVAYSSHAPFYLQARPEDTKKGFYGEMYKLQGGRSTYWTGASWRAQDSSDIWRFTEEEVLPGLVEGL</sequence>
<evidence type="ECO:0000256" key="1">
    <source>
        <dbReference type="SAM" id="SignalP"/>
    </source>
</evidence>
<dbReference type="Proteomes" id="UP000799764">
    <property type="component" value="Unassembled WGS sequence"/>
</dbReference>
<dbReference type="PANTHER" id="PTHR42923">
    <property type="entry name" value="PROTOPORPHYRINOGEN OXIDASE"/>
    <property type="match status" value="1"/>
</dbReference>
<dbReference type="PANTHER" id="PTHR42923:SF26">
    <property type="entry name" value="FMN REDUCTASE LOT6, PUTATIVE (AFU_ORTHOLOGUE AFUA_7G06600)-RELATED"/>
    <property type="match status" value="1"/>
</dbReference>
<dbReference type="GO" id="GO:0016491">
    <property type="term" value="F:oxidoreductase activity"/>
    <property type="evidence" value="ECO:0007669"/>
    <property type="project" value="TreeGrafter"/>
</dbReference>
<comment type="caution">
    <text evidence="2">The sequence shown here is derived from an EMBL/GenBank/DDBJ whole genome shotgun (WGS) entry which is preliminary data.</text>
</comment>
<keyword evidence="1" id="KW-0732">Signal</keyword>
<gene>
    <name evidence="2" type="ORF">P171DRAFT_429496</name>
</gene>
<accession>A0A9P4PPA7</accession>
<dbReference type="SUPFAM" id="SSF51905">
    <property type="entry name" value="FAD/NAD(P)-binding domain"/>
    <property type="match status" value="1"/>
</dbReference>
<keyword evidence="3" id="KW-1185">Reference proteome</keyword>
<dbReference type="Gene3D" id="3.50.50.60">
    <property type="entry name" value="FAD/NAD(P)-binding domain"/>
    <property type="match status" value="1"/>
</dbReference>
<dbReference type="Gene3D" id="1.10.405.20">
    <property type="match status" value="1"/>
</dbReference>
<dbReference type="Gene3D" id="3.30.70.1990">
    <property type="match status" value="1"/>
</dbReference>
<dbReference type="InterPro" id="IPR050464">
    <property type="entry name" value="Zeta_carotene_desat/Oxidored"/>
</dbReference>
<feature type="signal peptide" evidence="1">
    <location>
        <begin position="1"/>
        <end position="17"/>
    </location>
</feature>
<name>A0A9P4PPA7_9PLEO</name>
<dbReference type="Pfam" id="PF13450">
    <property type="entry name" value="NAD_binding_8"/>
    <property type="match status" value="1"/>
</dbReference>
<dbReference type="EMBL" id="MU001496">
    <property type="protein sequence ID" value="KAF2447901.1"/>
    <property type="molecule type" value="Genomic_DNA"/>
</dbReference>
<organism evidence="2 3">
    <name type="scientific">Karstenula rhodostoma CBS 690.94</name>
    <dbReference type="NCBI Taxonomy" id="1392251"/>
    <lineage>
        <taxon>Eukaryota</taxon>
        <taxon>Fungi</taxon>
        <taxon>Dikarya</taxon>
        <taxon>Ascomycota</taxon>
        <taxon>Pezizomycotina</taxon>
        <taxon>Dothideomycetes</taxon>
        <taxon>Pleosporomycetidae</taxon>
        <taxon>Pleosporales</taxon>
        <taxon>Massarineae</taxon>
        <taxon>Didymosphaeriaceae</taxon>
        <taxon>Karstenula</taxon>
    </lineage>
</organism>
<dbReference type="OrthoDB" id="68575at2759"/>
<protein>
    <submittedName>
        <fullName evidence="2">Amine oxidase, flavin-containing superfamily</fullName>
    </submittedName>
</protein>
<evidence type="ECO:0000313" key="3">
    <source>
        <dbReference type="Proteomes" id="UP000799764"/>
    </source>
</evidence>